<evidence type="ECO:0000256" key="2">
    <source>
        <dbReference type="RuleBase" id="RU003651"/>
    </source>
</evidence>
<dbReference type="InterPro" id="IPR050747">
    <property type="entry name" value="Mitochondrial_chaperone_BCS1"/>
</dbReference>
<evidence type="ECO:0000313" key="5">
    <source>
        <dbReference type="EMBL" id="GFR45482.1"/>
    </source>
</evidence>
<feature type="non-terminal residue" evidence="5">
    <location>
        <position position="1"/>
    </location>
</feature>
<protein>
    <recommendedName>
        <fullName evidence="4">AAA+ ATPase domain-containing protein</fullName>
    </recommendedName>
</protein>
<dbReference type="EMBL" id="BMAR01000010">
    <property type="protein sequence ID" value="GFR45482.1"/>
    <property type="molecule type" value="Genomic_DNA"/>
</dbReference>
<dbReference type="Proteomes" id="UP001054857">
    <property type="component" value="Unassembled WGS sequence"/>
</dbReference>
<feature type="compositionally biased region" description="Acidic residues" evidence="3">
    <location>
        <begin position="325"/>
        <end position="336"/>
    </location>
</feature>
<evidence type="ECO:0000259" key="4">
    <source>
        <dbReference type="SMART" id="SM00382"/>
    </source>
</evidence>
<evidence type="ECO:0000256" key="3">
    <source>
        <dbReference type="SAM" id="MobiDB-lite"/>
    </source>
</evidence>
<feature type="region of interest" description="Disordered" evidence="3">
    <location>
        <begin position="239"/>
        <end position="264"/>
    </location>
</feature>
<sequence length="517" mass="54947">GEEHAYGVNLAPPEGTWVELKNGIRFMRDAENLDDKLKNTRITYSLECSQPDGSERIAAFVEHALEVYRKQQSARVDPARYLYMPVLPGFRPTAVEGGEGGSGGSSAALYKRYKLSEEKSFASLFHPDKDSLLRLVDQFLHKQGKFAIPGYPQKLGFLLYGPPGTGKTSLIKALAQHTKRSIISVPLSKISTNQELMDIVFDNKLQIQNSPSSDSASISLPFHKTIFVMEDVDAASSVVQRRTPPSLAPAAAPSSPPPHPAADIPACAATDEEFLMTAAAAAAAAQFAAAASASAASYRGSSSSTAAARSEDGKADPDQDKAGDDDGDGEGSEGEEDQRGGGKGKKKRAGTTTNNTTTYWNRQGLVGTSNTSLAAFGSGIASSPAAAAFGPMGPAFGGGGVRGLQLFRGDDELNLAGLLNVLDGVVDTPQRIIVMTTNHPDKLDPALIRPGRINKKIYMGRLRATEALSMVRHYFGALAAADEAALRRVWLDERLSPADLESMCAEYDTVAELVEAV</sequence>
<dbReference type="SMART" id="SM00382">
    <property type="entry name" value="AAA"/>
    <property type="match status" value="1"/>
</dbReference>
<dbReference type="InterPro" id="IPR003593">
    <property type="entry name" value="AAA+_ATPase"/>
</dbReference>
<dbReference type="InterPro" id="IPR027417">
    <property type="entry name" value="P-loop_NTPase"/>
</dbReference>
<dbReference type="PANTHER" id="PTHR23070">
    <property type="entry name" value="BCS1 AAA-TYPE ATPASE"/>
    <property type="match status" value="1"/>
</dbReference>
<feature type="compositionally biased region" description="Low complexity" evidence="3">
    <location>
        <begin position="244"/>
        <end position="253"/>
    </location>
</feature>
<gene>
    <name evidence="5" type="ORF">Agub_g6826</name>
</gene>
<dbReference type="AlphaFoldDB" id="A0AAD3DR79"/>
<feature type="compositionally biased region" description="Low complexity" evidence="3">
    <location>
        <begin position="298"/>
        <end position="308"/>
    </location>
</feature>
<dbReference type="GO" id="GO:0016887">
    <property type="term" value="F:ATP hydrolysis activity"/>
    <property type="evidence" value="ECO:0007669"/>
    <property type="project" value="InterPro"/>
</dbReference>
<dbReference type="Pfam" id="PF00004">
    <property type="entry name" value="AAA"/>
    <property type="match status" value="2"/>
</dbReference>
<organism evidence="5 6">
    <name type="scientific">Astrephomene gubernaculifera</name>
    <dbReference type="NCBI Taxonomy" id="47775"/>
    <lineage>
        <taxon>Eukaryota</taxon>
        <taxon>Viridiplantae</taxon>
        <taxon>Chlorophyta</taxon>
        <taxon>core chlorophytes</taxon>
        <taxon>Chlorophyceae</taxon>
        <taxon>CS clade</taxon>
        <taxon>Chlamydomonadales</taxon>
        <taxon>Astrephomenaceae</taxon>
        <taxon>Astrephomene</taxon>
    </lineage>
</organism>
<evidence type="ECO:0000256" key="1">
    <source>
        <dbReference type="ARBA" id="ARBA00007448"/>
    </source>
</evidence>
<dbReference type="Gene3D" id="3.40.50.300">
    <property type="entry name" value="P-loop containing nucleotide triphosphate hydrolases"/>
    <property type="match status" value="2"/>
</dbReference>
<dbReference type="PROSITE" id="PS00674">
    <property type="entry name" value="AAA"/>
    <property type="match status" value="1"/>
</dbReference>
<keyword evidence="2" id="KW-0067">ATP-binding</keyword>
<comment type="caution">
    <text evidence="5">The sequence shown here is derived from an EMBL/GenBank/DDBJ whole genome shotgun (WGS) entry which is preliminary data.</text>
</comment>
<feature type="non-terminal residue" evidence="5">
    <location>
        <position position="517"/>
    </location>
</feature>
<feature type="region of interest" description="Disordered" evidence="3">
    <location>
        <begin position="298"/>
        <end position="362"/>
    </location>
</feature>
<accession>A0AAD3DR79</accession>
<keyword evidence="6" id="KW-1185">Reference proteome</keyword>
<proteinExistence type="inferred from homology"/>
<name>A0AAD3DR79_9CHLO</name>
<feature type="domain" description="AAA+ ATPase" evidence="4">
    <location>
        <begin position="153"/>
        <end position="463"/>
    </location>
</feature>
<dbReference type="InterPro" id="IPR003960">
    <property type="entry name" value="ATPase_AAA_CS"/>
</dbReference>
<reference evidence="5 6" key="1">
    <citation type="journal article" date="2021" name="Sci. Rep.">
        <title>Genome sequencing of the multicellular alga Astrephomene provides insights into convergent evolution of germ-soma differentiation.</title>
        <authorList>
            <person name="Yamashita S."/>
            <person name="Yamamoto K."/>
            <person name="Matsuzaki R."/>
            <person name="Suzuki S."/>
            <person name="Yamaguchi H."/>
            <person name="Hirooka S."/>
            <person name="Minakuchi Y."/>
            <person name="Miyagishima S."/>
            <person name="Kawachi M."/>
            <person name="Toyoda A."/>
            <person name="Nozaki H."/>
        </authorList>
    </citation>
    <scope>NUCLEOTIDE SEQUENCE [LARGE SCALE GENOMIC DNA]</scope>
    <source>
        <strain evidence="5 6">NIES-4017</strain>
    </source>
</reference>
<dbReference type="SUPFAM" id="SSF52540">
    <property type="entry name" value="P-loop containing nucleoside triphosphate hydrolases"/>
    <property type="match status" value="1"/>
</dbReference>
<keyword evidence="2" id="KW-0547">Nucleotide-binding</keyword>
<comment type="similarity">
    <text evidence="1">Belongs to the AAA ATPase family. BCS1 subfamily.</text>
</comment>
<evidence type="ECO:0000313" key="6">
    <source>
        <dbReference type="Proteomes" id="UP001054857"/>
    </source>
</evidence>
<dbReference type="GO" id="GO:0005524">
    <property type="term" value="F:ATP binding"/>
    <property type="evidence" value="ECO:0007669"/>
    <property type="project" value="UniProtKB-KW"/>
</dbReference>
<feature type="compositionally biased region" description="Basic and acidic residues" evidence="3">
    <location>
        <begin position="309"/>
        <end position="324"/>
    </location>
</feature>
<dbReference type="InterPro" id="IPR003959">
    <property type="entry name" value="ATPase_AAA_core"/>
</dbReference>